<protein>
    <submittedName>
        <fullName evidence="1">Uncharacterized protein</fullName>
    </submittedName>
</protein>
<organism evidence="1 2">
    <name type="scientific">Microctonus hyperodae</name>
    <name type="common">Parasitoid wasp</name>
    <dbReference type="NCBI Taxonomy" id="165561"/>
    <lineage>
        <taxon>Eukaryota</taxon>
        <taxon>Metazoa</taxon>
        <taxon>Ecdysozoa</taxon>
        <taxon>Arthropoda</taxon>
        <taxon>Hexapoda</taxon>
        <taxon>Insecta</taxon>
        <taxon>Pterygota</taxon>
        <taxon>Neoptera</taxon>
        <taxon>Endopterygota</taxon>
        <taxon>Hymenoptera</taxon>
        <taxon>Apocrita</taxon>
        <taxon>Ichneumonoidea</taxon>
        <taxon>Braconidae</taxon>
        <taxon>Euphorinae</taxon>
        <taxon>Microctonus</taxon>
    </lineage>
</organism>
<comment type="caution">
    <text evidence="1">The sequence shown here is derived from an EMBL/GenBank/DDBJ whole genome shotgun (WGS) entry which is preliminary data.</text>
</comment>
<reference evidence="1" key="2">
    <citation type="submission" date="2023-03" db="EMBL/GenBank/DDBJ databases">
        <authorList>
            <person name="Inwood S.N."/>
            <person name="Skelly J.G."/>
            <person name="Guhlin J."/>
            <person name="Harrop T.W.R."/>
            <person name="Goldson S.G."/>
            <person name="Dearden P.K."/>
        </authorList>
    </citation>
    <scope>NUCLEOTIDE SEQUENCE</scope>
    <source>
        <strain evidence="1">Lincoln</strain>
        <tissue evidence="1">Whole body</tissue>
    </source>
</reference>
<evidence type="ECO:0000313" key="2">
    <source>
        <dbReference type="Proteomes" id="UP001168972"/>
    </source>
</evidence>
<dbReference type="Proteomes" id="UP001168972">
    <property type="component" value="Unassembled WGS sequence"/>
</dbReference>
<accession>A0AA39C7U9</accession>
<gene>
    <name evidence="1" type="ORF">PV327_010969</name>
</gene>
<sequence>MSDTDDCCAAIIVAKLAENRKIKKRRKQRVWVKDWLSYRLPELPANGRNFVRYASRNGDTPECEKQNGDGRRNISTTEIVGHFEIPCFARINQEGRELMNIELLAVLIHASGPLVLGHAC</sequence>
<proteinExistence type="predicted"/>
<name>A0AA39C7U9_MICHY</name>
<dbReference type="AlphaFoldDB" id="A0AA39C7U9"/>
<dbReference type="EMBL" id="JAQQBR010001844">
    <property type="protein sequence ID" value="KAK0159534.1"/>
    <property type="molecule type" value="Genomic_DNA"/>
</dbReference>
<reference evidence="1" key="1">
    <citation type="journal article" date="2023" name="bioRxiv">
        <title>Scaffold-level genome assemblies of two parasitoid biocontrol wasps reveal the parthenogenesis mechanism and an associated novel virus.</title>
        <authorList>
            <person name="Inwood S."/>
            <person name="Skelly J."/>
            <person name="Guhlin J."/>
            <person name="Harrop T."/>
            <person name="Goldson S."/>
            <person name="Dearden P."/>
        </authorList>
    </citation>
    <scope>NUCLEOTIDE SEQUENCE</scope>
    <source>
        <strain evidence="1">Lincoln</strain>
        <tissue evidence="1">Whole body</tissue>
    </source>
</reference>
<keyword evidence="2" id="KW-1185">Reference proteome</keyword>
<evidence type="ECO:0000313" key="1">
    <source>
        <dbReference type="EMBL" id="KAK0159534.1"/>
    </source>
</evidence>